<feature type="non-terminal residue" evidence="1">
    <location>
        <position position="1"/>
    </location>
</feature>
<evidence type="ECO:0000313" key="1">
    <source>
        <dbReference type="EMBL" id="CAG8845777.1"/>
    </source>
</evidence>
<keyword evidence="2" id="KW-1185">Reference proteome</keyword>
<reference evidence="1" key="1">
    <citation type="submission" date="2021-06" db="EMBL/GenBank/DDBJ databases">
        <authorList>
            <person name="Kallberg Y."/>
            <person name="Tangrot J."/>
            <person name="Rosling A."/>
        </authorList>
    </citation>
    <scope>NUCLEOTIDE SEQUENCE</scope>
    <source>
        <strain evidence="1">MA461A</strain>
    </source>
</reference>
<sequence length="48" mass="5739">RFECTRSEVLNILQEKYRHQQEHKIDKKNAVKITKNDHSTMLTKGGKR</sequence>
<evidence type="ECO:0000313" key="2">
    <source>
        <dbReference type="Proteomes" id="UP000789920"/>
    </source>
</evidence>
<proteinExistence type="predicted"/>
<feature type="non-terminal residue" evidence="1">
    <location>
        <position position="48"/>
    </location>
</feature>
<protein>
    <submittedName>
        <fullName evidence="1">29724_t:CDS:1</fullName>
    </submittedName>
</protein>
<gene>
    <name evidence="1" type="ORF">RPERSI_LOCUS33816</name>
</gene>
<comment type="caution">
    <text evidence="1">The sequence shown here is derived from an EMBL/GenBank/DDBJ whole genome shotgun (WGS) entry which is preliminary data.</text>
</comment>
<dbReference type="Proteomes" id="UP000789920">
    <property type="component" value="Unassembled WGS sequence"/>
</dbReference>
<organism evidence="1 2">
    <name type="scientific">Racocetra persica</name>
    <dbReference type="NCBI Taxonomy" id="160502"/>
    <lineage>
        <taxon>Eukaryota</taxon>
        <taxon>Fungi</taxon>
        <taxon>Fungi incertae sedis</taxon>
        <taxon>Mucoromycota</taxon>
        <taxon>Glomeromycotina</taxon>
        <taxon>Glomeromycetes</taxon>
        <taxon>Diversisporales</taxon>
        <taxon>Gigasporaceae</taxon>
        <taxon>Racocetra</taxon>
    </lineage>
</organism>
<name>A0ACA9SPJ9_9GLOM</name>
<accession>A0ACA9SPJ9</accession>
<dbReference type="EMBL" id="CAJVQC010148238">
    <property type="protein sequence ID" value="CAG8845777.1"/>
    <property type="molecule type" value="Genomic_DNA"/>
</dbReference>